<dbReference type="SUPFAM" id="SSF53850">
    <property type="entry name" value="Periplasmic binding protein-like II"/>
    <property type="match status" value="1"/>
</dbReference>
<keyword evidence="4" id="KW-0804">Transcription</keyword>
<keyword evidence="3" id="KW-0238">DNA-binding</keyword>
<accession>A0ABT8EJP1</accession>
<dbReference type="PROSITE" id="PS50931">
    <property type="entry name" value="HTH_LYSR"/>
    <property type="match status" value="1"/>
</dbReference>
<evidence type="ECO:0000259" key="5">
    <source>
        <dbReference type="PROSITE" id="PS50931"/>
    </source>
</evidence>
<evidence type="ECO:0000313" key="7">
    <source>
        <dbReference type="Proteomes" id="UP001168613"/>
    </source>
</evidence>
<organism evidence="6 7">
    <name type="scientific">Alcaligenes endophyticus</name>
    <dbReference type="NCBI Taxonomy" id="1929088"/>
    <lineage>
        <taxon>Bacteria</taxon>
        <taxon>Pseudomonadati</taxon>
        <taxon>Pseudomonadota</taxon>
        <taxon>Betaproteobacteria</taxon>
        <taxon>Burkholderiales</taxon>
        <taxon>Alcaligenaceae</taxon>
        <taxon>Alcaligenes</taxon>
    </lineage>
</organism>
<dbReference type="RefSeq" id="WP_266124186.1">
    <property type="nucleotide sequence ID" value="NZ_JAJHNU010000002.1"/>
</dbReference>
<dbReference type="InterPro" id="IPR005119">
    <property type="entry name" value="LysR_subst-bd"/>
</dbReference>
<keyword evidence="2" id="KW-0805">Transcription regulation</keyword>
<dbReference type="Gene3D" id="1.10.10.10">
    <property type="entry name" value="Winged helix-like DNA-binding domain superfamily/Winged helix DNA-binding domain"/>
    <property type="match status" value="1"/>
</dbReference>
<dbReference type="Pfam" id="PF00126">
    <property type="entry name" value="HTH_1"/>
    <property type="match status" value="1"/>
</dbReference>
<dbReference type="PRINTS" id="PR00039">
    <property type="entry name" value="HTHLYSR"/>
</dbReference>
<dbReference type="Gene3D" id="3.40.190.10">
    <property type="entry name" value="Periplasmic binding protein-like II"/>
    <property type="match status" value="2"/>
</dbReference>
<comment type="similarity">
    <text evidence="1">Belongs to the LysR transcriptional regulatory family.</text>
</comment>
<evidence type="ECO:0000256" key="4">
    <source>
        <dbReference type="ARBA" id="ARBA00023163"/>
    </source>
</evidence>
<name>A0ABT8EJP1_9BURK</name>
<proteinExistence type="inferred from homology"/>
<dbReference type="InterPro" id="IPR036388">
    <property type="entry name" value="WH-like_DNA-bd_sf"/>
</dbReference>
<dbReference type="Proteomes" id="UP001168613">
    <property type="component" value="Unassembled WGS sequence"/>
</dbReference>
<evidence type="ECO:0000256" key="3">
    <source>
        <dbReference type="ARBA" id="ARBA00023125"/>
    </source>
</evidence>
<dbReference type="PANTHER" id="PTHR30427">
    <property type="entry name" value="TRANSCRIPTIONAL ACTIVATOR PROTEIN LYSR"/>
    <property type="match status" value="1"/>
</dbReference>
<sequence>MTNVDMNAAWASNIETQTDARPLSLRQIEVFHAIMQAGSISGAGRSLHVSQPAISRVLALAEYRLGYQLFERSKNRLLPTPEARRLYAEVQSLYTAIGRLNALALQLGSGSASTLNIISSASLSQRLIPQGLTQLRLSSPRARVDYRTTSFDEIVAYFLSGQADVAVSLADPVHPLLQSRKLADSEIVCAVPTTHALAKQTEVKAADFASHPWISYPEDAPLGKVLYQFLSSSATKPTRPALTVRSPLAAYALAQQGFGAALMERWALPSVLDPTVVIKPVSPAQSIGIWLTVCELNSLSLAGKRFITSLEQLLS</sequence>
<keyword evidence="7" id="KW-1185">Reference proteome</keyword>
<dbReference type="Pfam" id="PF03466">
    <property type="entry name" value="LysR_substrate"/>
    <property type="match status" value="1"/>
</dbReference>
<comment type="caution">
    <text evidence="6">The sequence shown here is derived from an EMBL/GenBank/DDBJ whole genome shotgun (WGS) entry which is preliminary data.</text>
</comment>
<dbReference type="InterPro" id="IPR000847">
    <property type="entry name" value="LysR_HTH_N"/>
</dbReference>
<feature type="domain" description="HTH lysR-type" evidence="5">
    <location>
        <begin position="23"/>
        <end position="80"/>
    </location>
</feature>
<evidence type="ECO:0000313" key="6">
    <source>
        <dbReference type="EMBL" id="MDN4121513.1"/>
    </source>
</evidence>
<evidence type="ECO:0000256" key="1">
    <source>
        <dbReference type="ARBA" id="ARBA00009437"/>
    </source>
</evidence>
<gene>
    <name evidence="6" type="ORF">LMS43_09445</name>
</gene>
<dbReference type="EMBL" id="JAJHNU010000002">
    <property type="protein sequence ID" value="MDN4121513.1"/>
    <property type="molecule type" value="Genomic_DNA"/>
</dbReference>
<protein>
    <submittedName>
        <fullName evidence="6">LysR family transcriptional regulator</fullName>
    </submittedName>
</protein>
<evidence type="ECO:0000256" key="2">
    <source>
        <dbReference type="ARBA" id="ARBA00023015"/>
    </source>
</evidence>
<reference evidence="6" key="1">
    <citation type="submission" date="2021-11" db="EMBL/GenBank/DDBJ databases">
        <title>Draft genome sequence of Alcaligenes endophyticus type strain CCUG 75668T.</title>
        <authorList>
            <person name="Salva-Serra F."/>
            <person name="Duran R.E."/>
            <person name="Seeger M."/>
            <person name="Moore E.R.B."/>
            <person name="Jaen-Luchoro D."/>
        </authorList>
    </citation>
    <scope>NUCLEOTIDE SEQUENCE</scope>
    <source>
        <strain evidence="6">CCUG 75668</strain>
    </source>
</reference>
<dbReference type="PANTHER" id="PTHR30427:SF1">
    <property type="entry name" value="TRANSCRIPTIONAL ACTIVATOR PROTEIN LYSR"/>
    <property type="match status" value="1"/>
</dbReference>
<dbReference type="SUPFAM" id="SSF46785">
    <property type="entry name" value="Winged helix' DNA-binding domain"/>
    <property type="match status" value="1"/>
</dbReference>
<dbReference type="InterPro" id="IPR036390">
    <property type="entry name" value="WH_DNA-bd_sf"/>
</dbReference>